<evidence type="ECO:0000256" key="2">
    <source>
        <dbReference type="ARBA" id="ARBA00006495"/>
    </source>
</evidence>
<dbReference type="HOGENOM" id="CLU_022059_1_0_1"/>
<comment type="catalytic activity">
    <reaction evidence="12">
        <text>(R)-5-phosphomevalonate + ATP = (R)-5-diphosphomevalonate + ADP</text>
        <dbReference type="Rhea" id="RHEA:16341"/>
        <dbReference type="ChEBI" id="CHEBI:30616"/>
        <dbReference type="ChEBI" id="CHEBI:57557"/>
        <dbReference type="ChEBI" id="CHEBI:58146"/>
        <dbReference type="ChEBI" id="CHEBI:456216"/>
        <dbReference type="EC" id="2.7.4.2"/>
    </reaction>
    <physiologicalReaction direction="left-to-right" evidence="12">
        <dbReference type="Rhea" id="RHEA:16342"/>
    </physiologicalReaction>
</comment>
<evidence type="ECO:0000313" key="15">
    <source>
        <dbReference type="EMBL" id="KIM69214.1"/>
    </source>
</evidence>
<evidence type="ECO:0000256" key="4">
    <source>
        <dbReference type="ARBA" id="ARBA00022516"/>
    </source>
</evidence>
<reference evidence="15 16" key="1">
    <citation type="submission" date="2014-04" db="EMBL/GenBank/DDBJ databases">
        <authorList>
            <consortium name="DOE Joint Genome Institute"/>
            <person name="Kuo A."/>
            <person name="Kohler A."/>
            <person name="Nagy L.G."/>
            <person name="Floudas D."/>
            <person name="Copeland A."/>
            <person name="Barry K.W."/>
            <person name="Cichocki N."/>
            <person name="Veneault-Fourrey C."/>
            <person name="LaButti K."/>
            <person name="Lindquist E.A."/>
            <person name="Lipzen A."/>
            <person name="Lundell T."/>
            <person name="Morin E."/>
            <person name="Murat C."/>
            <person name="Sun H."/>
            <person name="Tunlid A."/>
            <person name="Henrissat B."/>
            <person name="Grigoriev I.V."/>
            <person name="Hibbett D.S."/>
            <person name="Martin F."/>
            <person name="Nordberg H.P."/>
            <person name="Cantor M.N."/>
            <person name="Hua S.X."/>
        </authorList>
    </citation>
    <scope>NUCLEOTIDE SEQUENCE [LARGE SCALE GENOMIC DNA]</scope>
    <source>
        <strain evidence="15 16">Foug A</strain>
    </source>
</reference>
<evidence type="ECO:0000256" key="5">
    <source>
        <dbReference type="ARBA" id="ARBA00022679"/>
    </source>
</evidence>
<accession>A0A0C3ELZ6</accession>
<keyword evidence="7 13" id="KW-0418">Kinase</keyword>
<keyword evidence="11 13" id="KW-0753">Steroid metabolism</keyword>
<name>A0A0C3ELZ6_9AGAM</name>
<evidence type="ECO:0000256" key="1">
    <source>
        <dbReference type="ARBA" id="ARBA00005017"/>
    </source>
</evidence>
<dbReference type="OrthoDB" id="10262935at2759"/>
<dbReference type="GO" id="GO:0004631">
    <property type="term" value="F:phosphomevalonate kinase activity"/>
    <property type="evidence" value="ECO:0007669"/>
    <property type="project" value="UniProtKB-UniRule"/>
</dbReference>
<gene>
    <name evidence="15" type="ORF">SCLCIDRAFT_1208644</name>
</gene>
<keyword evidence="4 13" id="KW-0444">Lipid biosynthesis</keyword>
<evidence type="ECO:0000256" key="9">
    <source>
        <dbReference type="ARBA" id="ARBA00022955"/>
    </source>
</evidence>
<sequence length="508" mass="55270">MTEPIVVSAPGKVLLAGGYLVLDPAYSGLVISASSRFYTVVRDAPADLPNRILVRSPQFIGAEWKYSVNFNGNEVIVEEILDSAANRNKFVHYALQYTLKLASEYSASTFEEVLSHGLEILTIGDNDFYTQKREPGSPSPTIASLSEIPPFCPLNVPLSEVQKTGMGSSAALITSIVSALLLKFGVVSKEGFAQLDGRDRVLAHNTAQSVHCLAQGKVGSGFDVSAAVFGSHVYTRFDPKVLAPLMKITGDFANLALIPLQPILDPAVPVHNKPTWTSRVEPFQLPPLVRLVLADVAGGSSTPSLVRKVNEWRSNNPDDAKKLWSDIDASNKSLVEGLRNLIAMYKENTDAYEATVQILSLLQPVQWTTIDTEEIAKPVVQAFDKVFRASETTRTLMRKMGENAGVDIEPAAQTDLLDKSIAQAGVIGGGVPGAGGDDAIWVLVLEPKNTTKLPLLHVERVWHEFKQRKVSPLLATESTEKGVRVEQFDLVQGLKQAVTKRDYATENL</sequence>
<dbReference type="InterPro" id="IPR016005">
    <property type="entry name" value="Erg8"/>
</dbReference>
<evidence type="ECO:0000256" key="8">
    <source>
        <dbReference type="ARBA" id="ARBA00022840"/>
    </source>
</evidence>
<evidence type="ECO:0000259" key="14">
    <source>
        <dbReference type="Pfam" id="PF00288"/>
    </source>
</evidence>
<dbReference type="UniPathway" id="UPA00057">
    <property type="reaction ID" value="UER00099"/>
</dbReference>
<evidence type="ECO:0000256" key="6">
    <source>
        <dbReference type="ARBA" id="ARBA00022741"/>
    </source>
</evidence>
<proteinExistence type="inferred from homology"/>
<dbReference type="AlphaFoldDB" id="A0A0C3ELZ6"/>
<dbReference type="SUPFAM" id="SSF54211">
    <property type="entry name" value="Ribosomal protein S5 domain 2-like"/>
    <property type="match status" value="1"/>
</dbReference>
<evidence type="ECO:0000256" key="3">
    <source>
        <dbReference type="ARBA" id="ARBA00012958"/>
    </source>
</evidence>
<dbReference type="PANTHER" id="PTHR31814">
    <property type="match status" value="1"/>
</dbReference>
<dbReference type="InterPro" id="IPR006204">
    <property type="entry name" value="GHMP_kinase_N_dom"/>
</dbReference>
<evidence type="ECO:0000313" key="16">
    <source>
        <dbReference type="Proteomes" id="UP000053989"/>
    </source>
</evidence>
<keyword evidence="6" id="KW-0547">Nucleotide-binding</keyword>
<comment type="pathway">
    <text evidence="1 13">Isoprenoid biosynthesis; isopentenyl diphosphate biosynthesis via mevalonate pathway; isopentenyl diphosphate from (R)-mevalonate: step 2/3.</text>
</comment>
<dbReference type="InterPro" id="IPR035102">
    <property type="entry name" value="Phosphomevalonate_kinase"/>
</dbReference>
<dbReference type="STRING" id="1036808.A0A0C3ELZ6"/>
<evidence type="ECO:0000256" key="11">
    <source>
        <dbReference type="ARBA" id="ARBA00023221"/>
    </source>
</evidence>
<dbReference type="GO" id="GO:0006696">
    <property type="term" value="P:ergosterol biosynthetic process"/>
    <property type="evidence" value="ECO:0007669"/>
    <property type="project" value="TreeGrafter"/>
</dbReference>
<dbReference type="GO" id="GO:0019287">
    <property type="term" value="P:isopentenyl diphosphate biosynthetic process, mevalonate pathway"/>
    <property type="evidence" value="ECO:0007669"/>
    <property type="project" value="UniProtKB-UniRule"/>
</dbReference>
<comment type="similarity">
    <text evidence="2 13">Belongs to the GHMP kinase family. Mevalonate kinase subfamily.</text>
</comment>
<dbReference type="InterPro" id="IPR020568">
    <property type="entry name" value="Ribosomal_Su5_D2-typ_SF"/>
</dbReference>
<keyword evidence="10 13" id="KW-0443">Lipid metabolism</keyword>
<keyword evidence="8" id="KW-0067">ATP-binding</keyword>
<dbReference type="EC" id="2.7.4.2" evidence="3 13"/>
<dbReference type="InterPro" id="IPR014721">
    <property type="entry name" value="Ribsml_uS5_D2-typ_fold_subgr"/>
</dbReference>
<dbReference type="PIRSF" id="PIRSF017288">
    <property type="entry name" value="PMK_GHMP_euk"/>
    <property type="match status" value="1"/>
</dbReference>
<dbReference type="EMBL" id="KN822007">
    <property type="protein sequence ID" value="KIM69214.1"/>
    <property type="molecule type" value="Genomic_DNA"/>
</dbReference>
<keyword evidence="5 13" id="KW-0808">Transferase</keyword>
<dbReference type="PANTHER" id="PTHR31814:SF2">
    <property type="entry name" value="PHOSPHOMEVALONATE KINASE"/>
    <property type="match status" value="1"/>
</dbReference>
<evidence type="ECO:0000256" key="10">
    <source>
        <dbReference type="ARBA" id="ARBA00023098"/>
    </source>
</evidence>
<reference evidence="16" key="2">
    <citation type="submission" date="2015-01" db="EMBL/GenBank/DDBJ databases">
        <title>Evolutionary Origins and Diversification of the Mycorrhizal Mutualists.</title>
        <authorList>
            <consortium name="DOE Joint Genome Institute"/>
            <consortium name="Mycorrhizal Genomics Consortium"/>
            <person name="Kohler A."/>
            <person name="Kuo A."/>
            <person name="Nagy L.G."/>
            <person name="Floudas D."/>
            <person name="Copeland A."/>
            <person name="Barry K.W."/>
            <person name="Cichocki N."/>
            <person name="Veneault-Fourrey C."/>
            <person name="LaButti K."/>
            <person name="Lindquist E.A."/>
            <person name="Lipzen A."/>
            <person name="Lundell T."/>
            <person name="Morin E."/>
            <person name="Murat C."/>
            <person name="Riley R."/>
            <person name="Ohm R."/>
            <person name="Sun H."/>
            <person name="Tunlid A."/>
            <person name="Henrissat B."/>
            <person name="Grigoriev I.V."/>
            <person name="Hibbett D.S."/>
            <person name="Martin F."/>
        </authorList>
    </citation>
    <scope>NUCLEOTIDE SEQUENCE [LARGE SCALE GENOMIC DNA]</scope>
    <source>
        <strain evidence="16">Foug A</strain>
    </source>
</reference>
<dbReference type="Gene3D" id="3.30.230.10">
    <property type="match status" value="1"/>
</dbReference>
<keyword evidence="16" id="KW-1185">Reference proteome</keyword>
<organism evidence="15 16">
    <name type="scientific">Scleroderma citrinum Foug A</name>
    <dbReference type="NCBI Taxonomy" id="1036808"/>
    <lineage>
        <taxon>Eukaryota</taxon>
        <taxon>Fungi</taxon>
        <taxon>Dikarya</taxon>
        <taxon>Basidiomycota</taxon>
        <taxon>Agaricomycotina</taxon>
        <taxon>Agaricomycetes</taxon>
        <taxon>Agaricomycetidae</taxon>
        <taxon>Boletales</taxon>
        <taxon>Sclerodermatineae</taxon>
        <taxon>Sclerodermataceae</taxon>
        <taxon>Scleroderma</taxon>
    </lineage>
</organism>
<dbReference type="GO" id="GO:0005777">
    <property type="term" value="C:peroxisome"/>
    <property type="evidence" value="ECO:0007669"/>
    <property type="project" value="TreeGrafter"/>
</dbReference>
<keyword evidence="9 13" id="KW-0752">Steroid biosynthesis</keyword>
<dbReference type="FunCoup" id="A0A0C3ELZ6">
    <property type="interactions" value="89"/>
</dbReference>
<dbReference type="InParanoid" id="A0A0C3ELZ6"/>
<evidence type="ECO:0000256" key="13">
    <source>
        <dbReference type="PIRNR" id="PIRNR017288"/>
    </source>
</evidence>
<evidence type="ECO:0000256" key="7">
    <source>
        <dbReference type="ARBA" id="ARBA00022777"/>
    </source>
</evidence>
<dbReference type="Proteomes" id="UP000053989">
    <property type="component" value="Unassembled WGS sequence"/>
</dbReference>
<evidence type="ECO:0000256" key="12">
    <source>
        <dbReference type="ARBA" id="ARBA00029326"/>
    </source>
</evidence>
<dbReference type="GO" id="GO:0010142">
    <property type="term" value="P:farnesyl diphosphate biosynthetic process, mevalonate pathway"/>
    <property type="evidence" value="ECO:0007669"/>
    <property type="project" value="TreeGrafter"/>
</dbReference>
<dbReference type="GO" id="GO:0005524">
    <property type="term" value="F:ATP binding"/>
    <property type="evidence" value="ECO:0007669"/>
    <property type="project" value="UniProtKB-UniRule"/>
</dbReference>
<dbReference type="Pfam" id="PF00288">
    <property type="entry name" value="GHMP_kinases_N"/>
    <property type="match status" value="1"/>
</dbReference>
<protein>
    <recommendedName>
        <fullName evidence="3 13">Phosphomevalonate kinase</fullName>
        <ecNumber evidence="3 13">2.7.4.2</ecNumber>
    </recommendedName>
</protein>
<feature type="domain" description="GHMP kinase N-terminal" evidence="14">
    <location>
        <begin position="162"/>
        <end position="230"/>
    </location>
</feature>